<comment type="caution">
    <text evidence="1">The sequence shown here is derived from an EMBL/GenBank/DDBJ whole genome shotgun (WGS) entry which is preliminary data.</text>
</comment>
<dbReference type="Gene3D" id="2.120.10.80">
    <property type="entry name" value="Kelch-type beta propeller"/>
    <property type="match status" value="1"/>
</dbReference>
<reference evidence="1" key="1">
    <citation type="submission" date="2021-08" db="EMBL/GenBank/DDBJ databases">
        <title>WGS assembly of Ceratopteris richardii.</title>
        <authorList>
            <person name="Marchant D.B."/>
            <person name="Chen G."/>
            <person name="Jenkins J."/>
            <person name="Shu S."/>
            <person name="Leebens-Mack J."/>
            <person name="Grimwood J."/>
            <person name="Schmutz J."/>
            <person name="Soltis P."/>
            <person name="Soltis D."/>
            <person name="Chen Z.-H."/>
        </authorList>
    </citation>
    <scope>NUCLEOTIDE SEQUENCE</scope>
    <source>
        <strain evidence="1">Whitten #5841</strain>
        <tissue evidence="1">Leaf</tissue>
    </source>
</reference>
<dbReference type="InterPro" id="IPR015915">
    <property type="entry name" value="Kelch-typ_b-propeller"/>
</dbReference>
<evidence type="ECO:0000313" key="1">
    <source>
        <dbReference type="EMBL" id="KAH7291423.1"/>
    </source>
</evidence>
<accession>A0A8T2R7B8</accession>
<protein>
    <submittedName>
        <fullName evidence="1">Uncharacterized protein</fullName>
    </submittedName>
</protein>
<proteinExistence type="predicted"/>
<name>A0A8T2R7B8_CERRI</name>
<gene>
    <name evidence="1" type="ORF">KP509_29G016500</name>
</gene>
<organism evidence="1 2">
    <name type="scientific">Ceratopteris richardii</name>
    <name type="common">Triangle waterfern</name>
    <dbReference type="NCBI Taxonomy" id="49495"/>
    <lineage>
        <taxon>Eukaryota</taxon>
        <taxon>Viridiplantae</taxon>
        <taxon>Streptophyta</taxon>
        <taxon>Embryophyta</taxon>
        <taxon>Tracheophyta</taxon>
        <taxon>Polypodiopsida</taxon>
        <taxon>Polypodiidae</taxon>
        <taxon>Polypodiales</taxon>
        <taxon>Pteridineae</taxon>
        <taxon>Pteridaceae</taxon>
        <taxon>Parkerioideae</taxon>
        <taxon>Ceratopteris</taxon>
    </lineage>
</organism>
<dbReference type="Pfam" id="PF01344">
    <property type="entry name" value="Kelch_1"/>
    <property type="match status" value="1"/>
</dbReference>
<dbReference type="SUPFAM" id="SSF117281">
    <property type="entry name" value="Kelch motif"/>
    <property type="match status" value="1"/>
</dbReference>
<dbReference type="InterPro" id="IPR006652">
    <property type="entry name" value="Kelch_1"/>
</dbReference>
<dbReference type="EMBL" id="CM035434">
    <property type="protein sequence ID" value="KAH7291423.1"/>
    <property type="molecule type" value="Genomic_DNA"/>
</dbReference>
<sequence length="100" mass="11213">MHKYQGQSCCASAVVGDKFVVIGGYGAPTVLRTVEVYDSAKSSRKSKLDTAEMAEDEEVQDWEWVDTVSQSSSHPDEAVEDEELLCMMEGRLFQIWNLYA</sequence>
<evidence type="ECO:0000313" key="2">
    <source>
        <dbReference type="Proteomes" id="UP000825935"/>
    </source>
</evidence>
<dbReference type="Proteomes" id="UP000825935">
    <property type="component" value="Chromosome 29"/>
</dbReference>
<dbReference type="AlphaFoldDB" id="A0A8T2R7B8"/>
<keyword evidence="2" id="KW-1185">Reference proteome</keyword>
<dbReference type="OrthoDB" id="45365at2759"/>